<dbReference type="EMBL" id="FMXQ01000007">
    <property type="protein sequence ID" value="SDB45306.1"/>
    <property type="molecule type" value="Genomic_DNA"/>
</dbReference>
<accession>A0A1G6DJL0</accession>
<sequence length="89" mass="10454">MAGEVLSHRWDEYGMITAQILYHMPDHPSVLQTFIWQTFDLAPEFPELHRFLDFWQRELDGPLHSVTVAHKKLVRAGQFEPVTTQITLH</sequence>
<evidence type="ECO:0000313" key="1">
    <source>
        <dbReference type="EMBL" id="SDB45306.1"/>
    </source>
</evidence>
<dbReference type="Proteomes" id="UP000199071">
    <property type="component" value="Unassembled WGS sequence"/>
</dbReference>
<evidence type="ECO:0000313" key="2">
    <source>
        <dbReference type="Proteomes" id="UP000199071"/>
    </source>
</evidence>
<evidence type="ECO:0008006" key="3">
    <source>
        <dbReference type="Google" id="ProtNLM"/>
    </source>
</evidence>
<dbReference type="RefSeq" id="WP_090878277.1">
    <property type="nucleotide sequence ID" value="NZ_FMXQ01000007.1"/>
</dbReference>
<dbReference type="InterPro" id="IPR009354">
    <property type="entry name" value="Usg"/>
</dbReference>
<dbReference type="Pfam" id="PF06233">
    <property type="entry name" value="Usg"/>
    <property type="match status" value="1"/>
</dbReference>
<dbReference type="OrthoDB" id="9811054at2"/>
<dbReference type="AlphaFoldDB" id="A0A1G6DJL0"/>
<name>A0A1G6DJL0_9HYPH</name>
<reference evidence="1 2" key="1">
    <citation type="submission" date="2016-10" db="EMBL/GenBank/DDBJ databases">
        <authorList>
            <person name="de Groot N.N."/>
        </authorList>
    </citation>
    <scope>NUCLEOTIDE SEQUENCE [LARGE SCALE GENOMIC DNA]</scope>
    <source>
        <strain evidence="1 2">ATCC 35022</strain>
    </source>
</reference>
<proteinExistence type="predicted"/>
<dbReference type="STRING" id="665467.SAMN02982931_03495"/>
<gene>
    <name evidence="1" type="ORF">SAMN02982931_03495</name>
</gene>
<organism evidence="1 2">
    <name type="scientific">Bauldia litoralis</name>
    <dbReference type="NCBI Taxonomy" id="665467"/>
    <lineage>
        <taxon>Bacteria</taxon>
        <taxon>Pseudomonadati</taxon>
        <taxon>Pseudomonadota</taxon>
        <taxon>Alphaproteobacteria</taxon>
        <taxon>Hyphomicrobiales</taxon>
        <taxon>Kaistiaceae</taxon>
        <taxon>Bauldia</taxon>
    </lineage>
</organism>
<protein>
    <recommendedName>
        <fullName evidence="3">Usg-like family protein</fullName>
    </recommendedName>
</protein>
<keyword evidence="2" id="KW-1185">Reference proteome</keyword>